<protein>
    <submittedName>
        <fullName evidence="2">Uncharacterized protein</fullName>
    </submittedName>
</protein>
<comment type="caution">
    <text evidence="2">The sequence shown here is derived from an EMBL/GenBank/DDBJ whole genome shotgun (WGS) entry which is preliminary data.</text>
</comment>
<evidence type="ECO:0000256" key="1">
    <source>
        <dbReference type="SAM" id="Phobius"/>
    </source>
</evidence>
<feature type="transmembrane region" description="Helical" evidence="1">
    <location>
        <begin position="76"/>
        <end position="99"/>
    </location>
</feature>
<accession>A0A1X1UR42</accession>
<keyword evidence="1" id="KW-1133">Transmembrane helix</keyword>
<keyword evidence="1" id="KW-0812">Transmembrane</keyword>
<dbReference type="Proteomes" id="UP000194000">
    <property type="component" value="Unassembled WGS sequence"/>
</dbReference>
<reference evidence="2 3" key="1">
    <citation type="submission" date="2016-01" db="EMBL/GenBank/DDBJ databases">
        <title>The new phylogeny of the genus Mycobacterium.</title>
        <authorList>
            <person name="Tarcisio F."/>
            <person name="Conor M."/>
            <person name="Antonella G."/>
            <person name="Elisabetta G."/>
            <person name="Giulia F.S."/>
            <person name="Sara T."/>
            <person name="Anna F."/>
            <person name="Clotilde B."/>
            <person name="Roberto B."/>
            <person name="Veronica D.S."/>
            <person name="Fabio R."/>
            <person name="Monica P."/>
            <person name="Olivier J."/>
            <person name="Enrico T."/>
            <person name="Nicola S."/>
        </authorList>
    </citation>
    <scope>NUCLEOTIDE SEQUENCE [LARGE SCALE GENOMIC DNA]</scope>
    <source>
        <strain evidence="2 3">DSM 45731</strain>
    </source>
</reference>
<keyword evidence="1" id="KW-0472">Membrane</keyword>
<sequence>MFWLALVCFIVGAVMFVVGLVLFANGAGVAPTDRVAGDPTGFKRATSRVEWGDVFRRMPRSPKVMMNQQAPRSDKLMALGSLCVLAAVLAWFAAILAVITGLV</sequence>
<evidence type="ECO:0000313" key="2">
    <source>
        <dbReference type="EMBL" id="ORV59247.1"/>
    </source>
</evidence>
<gene>
    <name evidence="2" type="ORF">AWC06_17950</name>
</gene>
<proteinExistence type="predicted"/>
<name>A0A1X1UR42_9MYCO</name>
<dbReference type="RefSeq" id="WP_085198433.1">
    <property type="nucleotide sequence ID" value="NZ_JACKVI010000014.1"/>
</dbReference>
<organism evidence="2 3">
    <name type="scientific">Mycobacterium fragae</name>
    <dbReference type="NCBI Taxonomy" id="1260918"/>
    <lineage>
        <taxon>Bacteria</taxon>
        <taxon>Bacillati</taxon>
        <taxon>Actinomycetota</taxon>
        <taxon>Actinomycetes</taxon>
        <taxon>Mycobacteriales</taxon>
        <taxon>Mycobacteriaceae</taxon>
        <taxon>Mycobacterium</taxon>
    </lineage>
</organism>
<keyword evidence="3" id="KW-1185">Reference proteome</keyword>
<dbReference type="OrthoDB" id="4750521at2"/>
<dbReference type="STRING" id="1260918.AWC06_17950"/>
<dbReference type="EMBL" id="LQOW01000025">
    <property type="protein sequence ID" value="ORV59247.1"/>
    <property type="molecule type" value="Genomic_DNA"/>
</dbReference>
<evidence type="ECO:0000313" key="3">
    <source>
        <dbReference type="Proteomes" id="UP000194000"/>
    </source>
</evidence>
<dbReference type="AlphaFoldDB" id="A0A1X1UR42"/>